<dbReference type="PANTHER" id="PTHR11138">
    <property type="entry name" value="METHIONYL-TRNA FORMYLTRANSFERASE"/>
    <property type="match status" value="1"/>
</dbReference>
<dbReference type="GeneID" id="30963433"/>
<feature type="non-terminal residue" evidence="3">
    <location>
        <position position="1"/>
    </location>
</feature>
<dbReference type="GO" id="GO:0005739">
    <property type="term" value="C:mitochondrion"/>
    <property type="evidence" value="ECO:0007669"/>
    <property type="project" value="TreeGrafter"/>
</dbReference>
<dbReference type="GO" id="GO:0004479">
    <property type="term" value="F:methionyl-tRNA formyltransferase activity"/>
    <property type="evidence" value="ECO:0007669"/>
    <property type="project" value="UniProtKB-EC"/>
</dbReference>
<dbReference type="EMBL" id="KV454483">
    <property type="protein sequence ID" value="ODV60084.1"/>
    <property type="molecule type" value="Genomic_DNA"/>
</dbReference>
<dbReference type="InterPro" id="IPR041711">
    <property type="entry name" value="Met-tRNA-FMT_N"/>
</dbReference>
<dbReference type="InterPro" id="IPR002376">
    <property type="entry name" value="Formyl_transf_N"/>
</dbReference>
<dbReference type="AlphaFoldDB" id="A0A1D2VEH3"/>
<reference evidence="4" key="1">
    <citation type="submission" date="2016-05" db="EMBL/GenBank/DDBJ databases">
        <title>Comparative genomics of biotechnologically important yeasts.</title>
        <authorList>
            <consortium name="DOE Joint Genome Institute"/>
            <person name="Riley R."/>
            <person name="Haridas S."/>
            <person name="Wolfe K.H."/>
            <person name="Lopes M.R."/>
            <person name="Hittinger C.T."/>
            <person name="Goker M."/>
            <person name="Salamov A."/>
            <person name="Wisecaver J."/>
            <person name="Long T.M."/>
            <person name="Aerts A.L."/>
            <person name="Barry K."/>
            <person name="Choi C."/>
            <person name="Clum A."/>
            <person name="Coughlan A.Y."/>
            <person name="Deshpande S."/>
            <person name="Douglass A.P."/>
            <person name="Hanson S.J."/>
            <person name="Klenk H.-P."/>
            <person name="Labutti K."/>
            <person name="Lapidus A."/>
            <person name="Lindquist E."/>
            <person name="Lipzen A."/>
            <person name="Meier-Kolthoff J.P."/>
            <person name="Ohm R.A."/>
            <person name="Otillar R.P."/>
            <person name="Pangilinan J."/>
            <person name="Peng Y."/>
            <person name="Rokas A."/>
            <person name="Rosa C.A."/>
            <person name="Scheuner C."/>
            <person name="Sibirny A.A."/>
            <person name="Slot J.C."/>
            <person name="Stielow J.B."/>
            <person name="Sun H."/>
            <person name="Kurtzman C.P."/>
            <person name="Blackwell M."/>
            <person name="Grigoriev I.V."/>
            <person name="Jeffries T.W."/>
        </authorList>
    </citation>
    <scope>NUCLEOTIDE SEQUENCE [LARGE SCALE GENOMIC DNA]</scope>
    <source>
        <strain evidence="4">DSM 1968</strain>
    </source>
</reference>
<dbReference type="Pfam" id="PF00551">
    <property type="entry name" value="Formyl_trans_N"/>
    <property type="match status" value="1"/>
</dbReference>
<feature type="domain" description="Formyl transferase N-terminal" evidence="2">
    <location>
        <begin position="6"/>
        <end position="188"/>
    </location>
</feature>
<gene>
    <name evidence="3" type="ORF">ASCRUDRAFT_23608</name>
</gene>
<dbReference type="Gene3D" id="3.40.50.12230">
    <property type="match status" value="1"/>
</dbReference>
<evidence type="ECO:0000313" key="3">
    <source>
        <dbReference type="EMBL" id="ODV60084.1"/>
    </source>
</evidence>
<dbReference type="InterPro" id="IPR036477">
    <property type="entry name" value="Formyl_transf_N_sf"/>
</dbReference>
<feature type="non-terminal residue" evidence="3">
    <location>
        <position position="215"/>
    </location>
</feature>
<accession>A0A1D2VEH3</accession>
<dbReference type="FunCoup" id="A0A1D2VEH3">
    <property type="interactions" value="275"/>
</dbReference>
<keyword evidence="3" id="KW-0808">Transferase</keyword>
<evidence type="ECO:0000313" key="4">
    <source>
        <dbReference type="Proteomes" id="UP000095038"/>
    </source>
</evidence>
<dbReference type="RefSeq" id="XP_020046391.1">
    <property type="nucleotide sequence ID" value="XM_020189797.1"/>
</dbReference>
<evidence type="ECO:0000259" key="2">
    <source>
        <dbReference type="Pfam" id="PF00551"/>
    </source>
</evidence>
<dbReference type="OrthoDB" id="10268103at2759"/>
<dbReference type="STRING" id="1344418.A0A1D2VEH3"/>
<dbReference type="CDD" id="cd08646">
    <property type="entry name" value="FMT_core_Met-tRNA-FMT_N"/>
    <property type="match status" value="1"/>
</dbReference>
<keyword evidence="4" id="KW-1185">Reference proteome</keyword>
<dbReference type="SUPFAM" id="SSF53328">
    <property type="entry name" value="Formyltransferase"/>
    <property type="match status" value="1"/>
</dbReference>
<organism evidence="3 4">
    <name type="scientific">Ascoidea rubescens DSM 1968</name>
    <dbReference type="NCBI Taxonomy" id="1344418"/>
    <lineage>
        <taxon>Eukaryota</taxon>
        <taxon>Fungi</taxon>
        <taxon>Dikarya</taxon>
        <taxon>Ascomycota</taxon>
        <taxon>Saccharomycotina</taxon>
        <taxon>Saccharomycetes</taxon>
        <taxon>Ascoideaceae</taxon>
        <taxon>Ascoidea</taxon>
    </lineage>
</organism>
<name>A0A1D2VEH3_9ASCO</name>
<dbReference type="PANTHER" id="PTHR11138:SF5">
    <property type="entry name" value="METHIONYL-TRNA FORMYLTRANSFERASE, MITOCHONDRIAL"/>
    <property type="match status" value="1"/>
</dbReference>
<evidence type="ECO:0000256" key="1">
    <source>
        <dbReference type="ARBA" id="ARBA00012261"/>
    </source>
</evidence>
<sequence>LSIAYFGTGDFAVNPLKSLLDLKNSNPNLISNLVLFTKSDKPIGRNRHKTNIKSVNNAQILALENNLPIHYVDAKNDFDHVLNYTSFNMAIACSFGLLIPSDFIRSLKFGGLNIHPSLLPKHSGSSPLQYTLLNNDSVTGVTVQTLHPTKFDHGQIVYQSDEYPQIYNSITDLSDFLSKSGSDLLIHVLKNHLYLSSDRYIKPLKSYKKNFTKKV</sequence>
<protein>
    <recommendedName>
        <fullName evidence="1">methionyl-tRNA formyltransferase</fullName>
        <ecNumber evidence="1">2.1.2.9</ecNumber>
    </recommendedName>
</protein>
<dbReference type="InParanoid" id="A0A1D2VEH3"/>
<proteinExistence type="predicted"/>
<dbReference type="EC" id="2.1.2.9" evidence="1"/>
<dbReference type="Proteomes" id="UP000095038">
    <property type="component" value="Unassembled WGS sequence"/>
</dbReference>